<evidence type="ECO:0000313" key="2">
    <source>
        <dbReference type="EMBL" id="STY22547.1"/>
    </source>
</evidence>
<dbReference type="OrthoDB" id="5653587at2"/>
<evidence type="ECO:0000313" key="3">
    <source>
        <dbReference type="Proteomes" id="UP000054820"/>
    </source>
</evidence>
<accession>A0A378L764</accession>
<dbReference type="EMBL" id="UGOY01000001">
    <property type="protein sequence ID" value="STY22547.1"/>
    <property type="molecule type" value="Genomic_DNA"/>
</dbReference>
<dbReference type="AlphaFoldDB" id="A0A378L764"/>
<gene>
    <name evidence="1" type="ORF">Lstg_0449</name>
    <name evidence="2" type="ORF">NCTC11991_01135</name>
</gene>
<proteinExistence type="predicted"/>
<evidence type="ECO:0000313" key="4">
    <source>
        <dbReference type="Proteomes" id="UP000255110"/>
    </source>
</evidence>
<dbReference type="Proteomes" id="UP000255110">
    <property type="component" value="Unassembled WGS sequence"/>
</dbReference>
<dbReference type="Proteomes" id="UP000054820">
    <property type="component" value="Unassembled WGS sequence"/>
</dbReference>
<protein>
    <submittedName>
        <fullName evidence="2">Uncharacterized protein</fullName>
    </submittedName>
</protein>
<keyword evidence="3" id="KW-1185">Reference proteome</keyword>
<reference evidence="2 4" key="2">
    <citation type="submission" date="2018-06" db="EMBL/GenBank/DDBJ databases">
        <authorList>
            <consortium name="Pathogen Informatics"/>
            <person name="Doyle S."/>
        </authorList>
    </citation>
    <scope>NUCLEOTIDE SEQUENCE [LARGE SCALE GENOMIC DNA]</scope>
    <source>
        <strain evidence="2 4">NCTC11991</strain>
    </source>
</reference>
<dbReference type="RefSeq" id="WP_058476043.1">
    <property type="nucleotide sequence ID" value="NZ_CAAAIO010000008.1"/>
</dbReference>
<name>A0A378L764_9GAMM</name>
<evidence type="ECO:0000313" key="1">
    <source>
        <dbReference type="EMBL" id="KTD80613.1"/>
    </source>
</evidence>
<dbReference type="EMBL" id="LNYZ01000002">
    <property type="protein sequence ID" value="KTD80613.1"/>
    <property type="molecule type" value="Genomic_DNA"/>
</dbReference>
<sequence>MKVKAYEWMSENGELNLASKSQKELAQNPKSQEVLSQYRFFKENGFAIDAQKIRKNVNHAMEIAYERDAGFGPSEHLDHANNTLGF</sequence>
<reference evidence="1 3" key="1">
    <citation type="submission" date="2015-11" db="EMBL/GenBank/DDBJ databases">
        <title>Genomic analysis of 38 Legionella species identifies large and diverse effector repertoires.</title>
        <authorList>
            <person name="Burstein D."/>
            <person name="Amaro F."/>
            <person name="Zusman T."/>
            <person name="Lifshitz Z."/>
            <person name="Cohen O."/>
            <person name="Gilbert J.A."/>
            <person name="Pupko T."/>
            <person name="Shuman H.A."/>
            <person name="Segal G."/>
        </authorList>
    </citation>
    <scope>NUCLEOTIDE SEQUENCE [LARGE SCALE GENOMIC DNA]</scope>
    <source>
        <strain evidence="1 3">SC-18-C9</strain>
    </source>
</reference>
<organism evidence="2 4">
    <name type="scientific">Legionella steigerwaltii</name>
    <dbReference type="NCBI Taxonomy" id="460"/>
    <lineage>
        <taxon>Bacteria</taxon>
        <taxon>Pseudomonadati</taxon>
        <taxon>Pseudomonadota</taxon>
        <taxon>Gammaproteobacteria</taxon>
        <taxon>Legionellales</taxon>
        <taxon>Legionellaceae</taxon>
        <taxon>Legionella</taxon>
    </lineage>
</organism>